<dbReference type="Proteomes" id="UP000377803">
    <property type="component" value="Chromosome"/>
</dbReference>
<organism evidence="2 3">
    <name type="scientific">Candidatus Nanohalobium constans</name>
    <dbReference type="NCBI Taxonomy" id="2565781"/>
    <lineage>
        <taxon>Archaea</taxon>
        <taxon>Candidatus Nanohalarchaeota</taxon>
        <taxon>Candidatus Nanohalobia</taxon>
        <taxon>Candidatus Nanohalobiales</taxon>
        <taxon>Candidatus Nanohalobiaceae</taxon>
        <taxon>Candidatus Nanohalobium</taxon>
    </lineage>
</organism>
<evidence type="ECO:0000256" key="1">
    <source>
        <dbReference type="SAM" id="Phobius"/>
    </source>
</evidence>
<reference evidence="3" key="1">
    <citation type="submission" date="2019-05" db="EMBL/GenBank/DDBJ databases">
        <title>Candidatus Nanohalobium constans, a novel model system to study the DPANN nano-sized archaea: genomic and physiological characterization of a nanoarchaeon co-cultured with its chitinotrophic host.</title>
        <authorList>
            <person name="La Cono V."/>
            <person name="Arcadi E."/>
            <person name="Crisafi F."/>
            <person name="Denaro R."/>
            <person name="La Spada G."/>
            <person name="Messina E."/>
            <person name="Smedile F."/>
            <person name="Toshchakov S.V."/>
            <person name="Shevchenko M.A."/>
            <person name="Golyshin P.N."/>
            <person name="Golyshina O.V."/>
            <person name="Ferrer M."/>
            <person name="Rohde M."/>
            <person name="Mushegian A."/>
            <person name="Sorokin D.Y."/>
            <person name="Giuliano L."/>
            <person name="Yakimov M.M."/>
        </authorList>
    </citation>
    <scope>NUCLEOTIDE SEQUENCE [LARGE SCALE GENOMIC DNA]</scope>
    <source>
        <strain evidence="3">LC1Nh</strain>
    </source>
</reference>
<name>A0A5Q0UH97_9ARCH</name>
<feature type="transmembrane region" description="Helical" evidence="1">
    <location>
        <begin position="280"/>
        <end position="301"/>
    </location>
</feature>
<dbReference type="EMBL" id="CP040089">
    <property type="protein sequence ID" value="QGA80279.1"/>
    <property type="molecule type" value="Genomic_DNA"/>
</dbReference>
<dbReference type="GeneID" id="42364761"/>
<keyword evidence="1" id="KW-0472">Membrane</keyword>
<feature type="transmembrane region" description="Helical" evidence="1">
    <location>
        <begin position="217"/>
        <end position="239"/>
    </location>
</feature>
<dbReference type="PANTHER" id="PTHR37308:SF1">
    <property type="entry name" value="POLYPRENYL-PHOSPHATE TRANSPORTER"/>
    <property type="match status" value="1"/>
</dbReference>
<dbReference type="PANTHER" id="PTHR37308">
    <property type="entry name" value="INTEGRAL MEMBRANE PROTEIN"/>
    <property type="match status" value="1"/>
</dbReference>
<gene>
    <name evidence="2" type="ORF">LC1Nh_0378</name>
</gene>
<keyword evidence="1" id="KW-1133">Transmembrane helix</keyword>
<dbReference type="Pfam" id="PF04018">
    <property type="entry name" value="VCA0040-like"/>
    <property type="match status" value="1"/>
</dbReference>
<feature type="transmembrane region" description="Helical" evidence="1">
    <location>
        <begin position="138"/>
        <end position="155"/>
    </location>
</feature>
<dbReference type="InterPro" id="IPR007163">
    <property type="entry name" value="VCA0040-like"/>
</dbReference>
<evidence type="ECO:0000313" key="3">
    <source>
        <dbReference type="Proteomes" id="UP000377803"/>
    </source>
</evidence>
<dbReference type="AlphaFoldDB" id="A0A5Q0UH97"/>
<dbReference type="RefSeq" id="WP_153550017.1">
    <property type="nucleotide sequence ID" value="NZ_CP040089.1"/>
</dbReference>
<evidence type="ECO:0000313" key="2">
    <source>
        <dbReference type="EMBL" id="QGA80279.1"/>
    </source>
</evidence>
<feature type="transmembrane region" description="Helical" evidence="1">
    <location>
        <begin position="81"/>
        <end position="101"/>
    </location>
</feature>
<keyword evidence="1 2" id="KW-0812">Transmembrane</keyword>
<accession>A0A5Q0UH97</accession>
<protein>
    <submittedName>
        <fullName evidence="2">Putative transmembrane protein</fullName>
    </submittedName>
</protein>
<proteinExistence type="predicted"/>
<feature type="transmembrane region" description="Helical" evidence="1">
    <location>
        <begin position="251"/>
        <end position="274"/>
    </location>
</feature>
<dbReference type="OrthoDB" id="313161at2157"/>
<keyword evidence="3" id="KW-1185">Reference proteome</keyword>
<sequence>MSSENCLEWLYIFLKGMAMGAADAVPGVSGGTIALITGIYERFIHAITSVGFEDIIEVLDGFRTLDFSVIVQKFEEADGRFLMVLGAGILTAILTVLQLVHYLLSNYAVLTYGFFFGLIAASVIALYQKIEVSELQSVLAAVTGFILSFMASGYASTSMGHGLPVIFVAGVVAICAMVLPGISGSLLLIILGQYEYMVGALSKFFDSLLSGNSLIESSVPVITFSSGAVVGVLTVSHVVKWALENYREMALVFLVSLVAGALRAPIVEIGKVLANTDATWVSVMPEFASAALAGFAAVLVLDYKAGVVEI</sequence>
<dbReference type="KEGG" id="ncon:LC1Nh_0378"/>
<feature type="transmembrane region" description="Helical" evidence="1">
    <location>
        <begin position="107"/>
        <end position="126"/>
    </location>
</feature>